<organism evidence="1 2">
    <name type="scientific">Eumeta variegata</name>
    <name type="common">Bagworm moth</name>
    <name type="synonym">Eumeta japonica</name>
    <dbReference type="NCBI Taxonomy" id="151549"/>
    <lineage>
        <taxon>Eukaryota</taxon>
        <taxon>Metazoa</taxon>
        <taxon>Ecdysozoa</taxon>
        <taxon>Arthropoda</taxon>
        <taxon>Hexapoda</taxon>
        <taxon>Insecta</taxon>
        <taxon>Pterygota</taxon>
        <taxon>Neoptera</taxon>
        <taxon>Endopterygota</taxon>
        <taxon>Lepidoptera</taxon>
        <taxon>Glossata</taxon>
        <taxon>Ditrysia</taxon>
        <taxon>Tineoidea</taxon>
        <taxon>Psychidae</taxon>
        <taxon>Oiketicinae</taxon>
        <taxon>Eumeta</taxon>
    </lineage>
</organism>
<protein>
    <submittedName>
        <fullName evidence="1">Uncharacterized protein</fullName>
    </submittedName>
</protein>
<dbReference type="Proteomes" id="UP000299102">
    <property type="component" value="Unassembled WGS sequence"/>
</dbReference>
<sequence>MLAALTLGLAMAGRGREEARSRHTISSQSGAIRQARMLRHALANSDAAQNVPNRPIKCHTLTKYGRDVQASVVSFRPANENSGGPLPSLPFPQAQSHPSDILFPPKRAVFKQARSRNLAQLLGETARGNHRECSEKVGECARDARRVGENAKACAAKRMSRKHSIKYPLKFRVLIYFFGFTLTG</sequence>
<name>A0A4C1WMF3_EUMVA</name>
<proteinExistence type="predicted"/>
<gene>
    <name evidence="1" type="ORF">EVAR_103071_1</name>
</gene>
<evidence type="ECO:0000313" key="2">
    <source>
        <dbReference type="Proteomes" id="UP000299102"/>
    </source>
</evidence>
<comment type="caution">
    <text evidence="1">The sequence shown here is derived from an EMBL/GenBank/DDBJ whole genome shotgun (WGS) entry which is preliminary data.</text>
</comment>
<accession>A0A4C1WMF3</accession>
<dbReference type="AlphaFoldDB" id="A0A4C1WMF3"/>
<keyword evidence="2" id="KW-1185">Reference proteome</keyword>
<reference evidence="1 2" key="1">
    <citation type="journal article" date="2019" name="Commun. Biol.">
        <title>The bagworm genome reveals a unique fibroin gene that provides high tensile strength.</title>
        <authorList>
            <person name="Kono N."/>
            <person name="Nakamura H."/>
            <person name="Ohtoshi R."/>
            <person name="Tomita M."/>
            <person name="Numata K."/>
            <person name="Arakawa K."/>
        </authorList>
    </citation>
    <scope>NUCLEOTIDE SEQUENCE [LARGE SCALE GENOMIC DNA]</scope>
</reference>
<dbReference type="EMBL" id="BGZK01000607">
    <property type="protein sequence ID" value="GBP52636.1"/>
    <property type="molecule type" value="Genomic_DNA"/>
</dbReference>
<evidence type="ECO:0000313" key="1">
    <source>
        <dbReference type="EMBL" id="GBP52636.1"/>
    </source>
</evidence>